<dbReference type="SUPFAM" id="SSF52151">
    <property type="entry name" value="FabD/lysophospholipase-like"/>
    <property type="match status" value="1"/>
</dbReference>
<dbReference type="Gene3D" id="3.10.129.110">
    <property type="entry name" value="Polyketide synthase dehydratase"/>
    <property type="match status" value="1"/>
</dbReference>
<dbReference type="Pfam" id="PF00698">
    <property type="entry name" value="Acyl_transf_1"/>
    <property type="match status" value="1"/>
</dbReference>
<dbReference type="GO" id="GO:0006633">
    <property type="term" value="P:fatty acid biosynthetic process"/>
    <property type="evidence" value="ECO:0007669"/>
    <property type="project" value="InterPro"/>
</dbReference>
<feature type="compositionally biased region" description="Polar residues" evidence="5">
    <location>
        <begin position="959"/>
        <end position="973"/>
    </location>
</feature>
<accession>A0A1C5HI08</accession>
<dbReference type="InterPro" id="IPR020807">
    <property type="entry name" value="PKS_DH"/>
</dbReference>
<evidence type="ECO:0000256" key="2">
    <source>
        <dbReference type="ARBA" id="ARBA00022553"/>
    </source>
</evidence>
<evidence type="ECO:0000256" key="5">
    <source>
        <dbReference type="SAM" id="MobiDB-lite"/>
    </source>
</evidence>
<feature type="region of interest" description="C-terminal hotdog fold" evidence="4">
    <location>
        <begin position="1249"/>
        <end position="1383"/>
    </location>
</feature>
<dbReference type="InterPro" id="IPR014043">
    <property type="entry name" value="Acyl_transferase_dom"/>
</dbReference>
<evidence type="ECO:0000313" key="9">
    <source>
        <dbReference type="Proteomes" id="UP000198226"/>
    </source>
</evidence>
<dbReference type="InterPro" id="IPR008278">
    <property type="entry name" value="4-PPantetheinyl_Trfase_dom"/>
</dbReference>
<dbReference type="SUPFAM" id="SSF55048">
    <property type="entry name" value="Probable ACP-binding domain of malonyl-CoA ACP transacylase"/>
    <property type="match status" value="1"/>
</dbReference>
<feature type="region of interest" description="Disordered" evidence="5">
    <location>
        <begin position="1057"/>
        <end position="1090"/>
    </location>
</feature>
<evidence type="ECO:0000259" key="6">
    <source>
        <dbReference type="PROSITE" id="PS52004"/>
    </source>
</evidence>
<keyword evidence="2" id="KW-0597">Phosphoprotein</keyword>
<dbReference type="SMART" id="SM00827">
    <property type="entry name" value="PKS_AT"/>
    <property type="match status" value="1"/>
</dbReference>
<dbReference type="PANTHER" id="PTHR43074">
    <property type="entry name" value="OMEGA-3 POLYUNSATURATED FATTY ACID SYNTHASE PFAB-RELATED"/>
    <property type="match status" value="1"/>
</dbReference>
<proteinExistence type="predicted"/>
<dbReference type="EMBL" id="LT607752">
    <property type="protein sequence ID" value="SCG45699.1"/>
    <property type="molecule type" value="Genomic_DNA"/>
</dbReference>
<dbReference type="PANTHER" id="PTHR43074:SF1">
    <property type="entry name" value="BETA-KETOACYL SYNTHASE FAMILY PROTEIN-RELATED"/>
    <property type="match status" value="1"/>
</dbReference>
<protein>
    <submittedName>
        <fullName evidence="8">Acyl transferase domain-containing protein</fullName>
    </submittedName>
</protein>
<dbReference type="InterPro" id="IPR037143">
    <property type="entry name" value="4-PPantetheinyl_Trfase_dom_sf"/>
</dbReference>
<organism evidence="8 9">
    <name type="scientific">Micromonospora rifamycinica</name>
    <dbReference type="NCBI Taxonomy" id="291594"/>
    <lineage>
        <taxon>Bacteria</taxon>
        <taxon>Bacillati</taxon>
        <taxon>Actinomycetota</taxon>
        <taxon>Actinomycetes</taxon>
        <taxon>Micromonosporales</taxon>
        <taxon>Micromonosporaceae</taxon>
        <taxon>Micromonospora</taxon>
    </lineage>
</organism>
<dbReference type="InterPro" id="IPR020841">
    <property type="entry name" value="PKS_Beta-ketoAc_synthase_dom"/>
</dbReference>
<feature type="active site" description="Proton donor; for dehydratase activity" evidence="4">
    <location>
        <position position="1298"/>
    </location>
</feature>
<dbReference type="SMART" id="SM00825">
    <property type="entry name" value="PKS_KS"/>
    <property type="match status" value="1"/>
</dbReference>
<dbReference type="InterPro" id="IPR014030">
    <property type="entry name" value="Ketoacyl_synth_N"/>
</dbReference>
<evidence type="ECO:0000256" key="1">
    <source>
        <dbReference type="ARBA" id="ARBA00022450"/>
    </source>
</evidence>
<sequence>MNNGAAAPGQIAIVGMAALMPSAGDLESYWRNLIGGVDAITDVPAHRWDEEFYDPEQSHRADRMYCRRGGFVDEYATFEPLRFGVMPASVGDIEPDQLITLEVAAAAIDDAGGGDRLPARDRIGVILGRGGILSPAQARYAQRVRMSSQVVSILRELIPDVDPARLELLRKKFDERLGPYQPEGTIGLVPNLAASRVANRLDLRGPAYTIDAACASSLIAVDQGITELVSGRLDAVLAGGVHHVHDISFWSVFNQLRALSRQGEIRPFDAAADGLLIGEGTGVVVLKRYADAVRDGDRVYAVIRGSGVSSDGKSASMFNPAVSGQVLAIRRAWESAGLDPTAPDALGLLEAHGTGTPTGDAAELTTVAEVFGPYTGGPRPVIGSVKSMIGHTMPAAGVAGLIKAALAVHRGVLPPTLHCETPRREMAATRFAPIATAQPWESDGPRRAGVNAFGFGGINAHLIIEQAPVSVGEPVVAPTAPAAGRAVVDEPDQVLWLAAADPAGLADLLARDDHEVRRLGVELAARSGGDSPGPARLGIVNPTDKLLAVARKSVDRGQAWRGGRDIWFSPRPLLGPGAGKLAFVFPGLEAEFSPRTADLAAHFGLPDREWSAADLGRHGAGLIEVGKLLDEALARIRVRPDAVAGHSIGEWTAAAVSGQVSTAAMDEFLDLFNADSVEVSGYVFAAVGAGADRVTPLLGDYPGVVLSHDNAPAQSVVNGPESQVDRLVEALRTRNILCQKLPFRSAFHTPAFADGLTSIGAALGRWEVHPTRMPVWSATLHAPFPADEESVNRIFVRHMMEPVWFRQTVEAMYDAGFRVFLQVGAGQLASLIGDNLRGRDHLAMPVNTAHRSGLNQLRRVATALWVEGGTPDLSALDTVGRPPAAATTGGPAPATPTATGPAKPGTGRRGPRIKLDLGGPLVRLGADAAGLLGVTTTTDGTPTPNGAPTTGTAPTNGASRSTGTAPTNGKTTNGAAPTPPPAAAPPPATRPAAAPPAATRPAAAPPPAARPVPVAQAAGRPGGQGDPARPGTALDALQGLAGESSAAAEFAALLRENTRNRPAVGTPTTGGNGTATPARTAPPTVAGPSVAPAVRPPAVAPVAQRPVTPAAPARPAVAGAGTEVGRITRRISLETMPYLLDHCFFVQPDDWPDPEDRWPVVPATALVAHMMEAVEQLVPGVPVVAVHDAKFNKWLIAEPATDVEIVVRTAGPNRYAVAFAGYARATIEVGTGYPTPPPVWTHDPATERPPTLGAAEMYAERLMFHGPQFQGVTDVHALGDMHVRGVVTAPVPPGALLDNALQLIGNWLITTQPFRTVALPVGLGQVRFYGPPPPAGRAFECVARVRLIDDGKLVADTQLSYQGRVWSEIEGAVDRRFDSHPQARVAERFPERHPMSLLQPEGWTMAFDCWTDLVTRGMAARGILGGAGYAEYERQPAKTRKQWMLGRIAAKDAVRARLWEDGHTDIYPIELTVGNDPDGRPWVRGRPGRGLGDCDVSLAHCAEIGVAIARRRPADATAGSPGVGIDVAEVTDHPESTFTFALTATELTLLSSLAGQDADARRLWFTRFWAAKEAVAKAEGTGLDGSPRRFRVYSATDAGLTVEIGGRAYRVGCRDVANPEDLPPRRYVVAWTWGPEPAPSTPPGVSRP</sequence>
<dbReference type="Pfam" id="PF14765">
    <property type="entry name" value="PS-DH"/>
    <property type="match status" value="1"/>
</dbReference>
<dbReference type="InterPro" id="IPR016036">
    <property type="entry name" value="Malonyl_transacylase_ACP-bd"/>
</dbReference>
<keyword evidence="9" id="KW-1185">Reference proteome</keyword>
<dbReference type="InterPro" id="IPR052568">
    <property type="entry name" value="PKS-FAS_Synthase"/>
</dbReference>
<dbReference type="CDD" id="cd00833">
    <property type="entry name" value="PKS"/>
    <property type="match status" value="1"/>
</dbReference>
<dbReference type="InterPro" id="IPR049900">
    <property type="entry name" value="PKS_mFAS_DH"/>
</dbReference>
<name>A0A1C5HI08_9ACTN</name>
<dbReference type="PROSITE" id="PS52019">
    <property type="entry name" value="PKS_MFAS_DH"/>
    <property type="match status" value="1"/>
</dbReference>
<dbReference type="SUPFAM" id="SSF53901">
    <property type="entry name" value="Thiolase-like"/>
    <property type="match status" value="1"/>
</dbReference>
<feature type="domain" description="Ketosynthase family 3 (KS3)" evidence="6">
    <location>
        <begin position="8"/>
        <end position="466"/>
    </location>
</feature>
<dbReference type="InterPro" id="IPR016035">
    <property type="entry name" value="Acyl_Trfase/lysoPLipase"/>
</dbReference>
<dbReference type="SMART" id="SM00826">
    <property type="entry name" value="PKS_DH"/>
    <property type="match status" value="1"/>
</dbReference>
<dbReference type="InterPro" id="IPR018201">
    <property type="entry name" value="Ketoacyl_synth_AS"/>
</dbReference>
<dbReference type="Gene3D" id="3.40.47.10">
    <property type="match status" value="1"/>
</dbReference>
<keyword evidence="1" id="KW-0596">Phosphopantetheine</keyword>
<dbReference type="PROSITE" id="PS52004">
    <property type="entry name" value="KS3_2"/>
    <property type="match status" value="1"/>
</dbReference>
<dbReference type="Pfam" id="PF01648">
    <property type="entry name" value="ACPS"/>
    <property type="match status" value="1"/>
</dbReference>
<dbReference type="OrthoDB" id="9778690at2"/>
<feature type="compositionally biased region" description="Low complexity" evidence="5">
    <location>
        <begin position="882"/>
        <end position="905"/>
    </location>
</feature>
<feature type="region of interest" description="Disordered" evidence="5">
    <location>
        <begin position="933"/>
        <end position="1033"/>
    </location>
</feature>
<dbReference type="GO" id="GO:0008897">
    <property type="term" value="F:holo-[acyl-carrier-protein] synthase activity"/>
    <property type="evidence" value="ECO:0007669"/>
    <property type="project" value="InterPro"/>
</dbReference>
<evidence type="ECO:0000256" key="3">
    <source>
        <dbReference type="ARBA" id="ARBA00022679"/>
    </source>
</evidence>
<dbReference type="SUPFAM" id="SSF56214">
    <property type="entry name" value="4'-phosphopantetheinyl transferase"/>
    <property type="match status" value="2"/>
</dbReference>
<dbReference type="Pfam" id="PF00109">
    <property type="entry name" value="ketoacyl-synt"/>
    <property type="match status" value="1"/>
</dbReference>
<dbReference type="Proteomes" id="UP000198226">
    <property type="component" value="Chromosome I"/>
</dbReference>
<dbReference type="PROSITE" id="PS00606">
    <property type="entry name" value="KS3_1"/>
    <property type="match status" value="1"/>
</dbReference>
<gene>
    <name evidence="8" type="ORF">GA0070623_1279</name>
</gene>
<feature type="compositionally biased region" description="Low complexity" evidence="5">
    <location>
        <begin position="990"/>
        <end position="1002"/>
    </location>
</feature>
<dbReference type="InterPro" id="IPR001227">
    <property type="entry name" value="Ac_transferase_dom_sf"/>
</dbReference>
<dbReference type="InterPro" id="IPR016039">
    <property type="entry name" value="Thiolase-like"/>
</dbReference>
<dbReference type="Gene3D" id="3.40.366.10">
    <property type="entry name" value="Malonyl-Coenzyme A Acyl Carrier Protein, domain 2"/>
    <property type="match status" value="1"/>
</dbReference>
<evidence type="ECO:0000313" key="8">
    <source>
        <dbReference type="EMBL" id="SCG45699.1"/>
    </source>
</evidence>
<dbReference type="Gene3D" id="3.90.470.20">
    <property type="entry name" value="4'-phosphopantetheinyl transferase domain"/>
    <property type="match status" value="2"/>
</dbReference>
<feature type="active site" description="Proton acceptor; for dehydratase activity" evidence="4">
    <location>
        <position position="1142"/>
    </location>
</feature>
<reference evidence="9" key="1">
    <citation type="submission" date="2016-06" db="EMBL/GenBank/DDBJ databases">
        <authorList>
            <person name="Varghese N."/>
            <person name="Submissions Spin"/>
        </authorList>
    </citation>
    <scope>NUCLEOTIDE SEQUENCE [LARGE SCALE GENOMIC DNA]</scope>
    <source>
        <strain evidence="9">DSM 44983</strain>
    </source>
</reference>
<dbReference type="InterPro" id="IPR042104">
    <property type="entry name" value="PKS_dehydratase_sf"/>
</dbReference>
<dbReference type="InterPro" id="IPR014031">
    <property type="entry name" value="Ketoacyl_synth_C"/>
</dbReference>
<feature type="compositionally biased region" description="Low complexity" evidence="5">
    <location>
        <begin position="933"/>
        <end position="958"/>
    </location>
</feature>
<dbReference type="Gene3D" id="3.30.70.250">
    <property type="entry name" value="Malonyl-CoA ACP transacylase, ACP-binding"/>
    <property type="match status" value="1"/>
</dbReference>
<feature type="region of interest" description="N-terminal hotdog fold" evidence="4">
    <location>
        <begin position="1108"/>
        <end position="1239"/>
    </location>
</feature>
<feature type="domain" description="PKS/mFAS DH" evidence="7">
    <location>
        <begin position="1108"/>
        <end position="1383"/>
    </location>
</feature>
<feature type="compositionally biased region" description="Pro residues" evidence="5">
    <location>
        <begin position="977"/>
        <end position="989"/>
    </location>
</feature>
<dbReference type="InterPro" id="IPR049551">
    <property type="entry name" value="PKS_DH_C"/>
</dbReference>
<feature type="compositionally biased region" description="Low complexity" evidence="5">
    <location>
        <begin position="1074"/>
        <end position="1090"/>
    </location>
</feature>
<evidence type="ECO:0000256" key="4">
    <source>
        <dbReference type="PROSITE-ProRule" id="PRU01363"/>
    </source>
</evidence>
<feature type="region of interest" description="Disordered" evidence="5">
    <location>
        <begin position="875"/>
        <end position="917"/>
    </location>
</feature>
<dbReference type="GO" id="GO:0000287">
    <property type="term" value="F:magnesium ion binding"/>
    <property type="evidence" value="ECO:0007669"/>
    <property type="project" value="InterPro"/>
</dbReference>
<keyword evidence="3 8" id="KW-0808">Transferase</keyword>
<dbReference type="Pfam" id="PF02801">
    <property type="entry name" value="Ketoacyl-synt_C"/>
    <property type="match status" value="1"/>
</dbReference>
<dbReference type="GO" id="GO:0004315">
    <property type="term" value="F:3-oxoacyl-[acyl-carrier-protein] synthase activity"/>
    <property type="evidence" value="ECO:0007669"/>
    <property type="project" value="InterPro"/>
</dbReference>
<dbReference type="RefSeq" id="WP_089003933.1">
    <property type="nucleotide sequence ID" value="NZ_LT607752.1"/>
</dbReference>
<evidence type="ECO:0000259" key="7">
    <source>
        <dbReference type="PROSITE" id="PS52019"/>
    </source>
</evidence>